<evidence type="ECO:0000313" key="3">
    <source>
        <dbReference type="Proteomes" id="UP000324629"/>
    </source>
</evidence>
<dbReference type="EMBL" id="QNGE01000170">
    <property type="protein sequence ID" value="KAA3681587.1"/>
    <property type="molecule type" value="Genomic_DNA"/>
</dbReference>
<sequence length="228" mass="26139">MDRVIQVTVDGALSNPVAVTSGVPQGSVLEPTLFLIYANDIPNLVRCKVVLFADDIKLCASIHTSDDRVLLQKDPNALQTLPSILNTYIRPTMEYAVQVWSPWLHKDIVLLQRIYHRTTNLVTGLQSKPYEERIESLKLFDFCYRRIRGDLILTYNILRTPNHPLQKRFVRREPRISRTHDYFLAAPHSRGNILEALSVVTGSAFMQKFIPTIGTLYNKEVYAYHFPA</sequence>
<proteinExistence type="predicted"/>
<comment type="caution">
    <text evidence="2">The sequence shown here is derived from an EMBL/GenBank/DDBJ whole genome shotgun (WGS) entry which is preliminary data.</text>
</comment>
<reference evidence="2 3" key="1">
    <citation type="journal article" date="2019" name="Gigascience">
        <title>Whole-genome sequence of the oriental lung fluke Paragonimus westermani.</title>
        <authorList>
            <person name="Oey H."/>
            <person name="Zakrzewski M."/>
            <person name="Narain K."/>
            <person name="Devi K.R."/>
            <person name="Agatsuma T."/>
            <person name="Nawaratna S."/>
            <person name="Gobert G.N."/>
            <person name="Jones M.K."/>
            <person name="Ragan M.A."/>
            <person name="McManus D.P."/>
            <person name="Krause L."/>
        </authorList>
    </citation>
    <scope>NUCLEOTIDE SEQUENCE [LARGE SCALE GENOMIC DNA]</scope>
    <source>
        <strain evidence="2 3">IND2009</strain>
    </source>
</reference>
<gene>
    <name evidence="2" type="ORF">DEA37_0001273</name>
</gene>
<feature type="domain" description="Reverse transcriptase" evidence="1">
    <location>
        <begin position="1"/>
        <end position="127"/>
    </location>
</feature>
<keyword evidence="3" id="KW-1185">Reference proteome</keyword>
<dbReference type="Proteomes" id="UP000324629">
    <property type="component" value="Unassembled WGS sequence"/>
</dbReference>
<protein>
    <recommendedName>
        <fullName evidence="1">Reverse transcriptase domain-containing protein</fullName>
    </recommendedName>
</protein>
<accession>A0A5J4P1A6</accession>
<name>A0A5J4P1A6_9TREM</name>
<dbReference type="Pfam" id="PF00078">
    <property type="entry name" value="RVT_1"/>
    <property type="match status" value="1"/>
</dbReference>
<evidence type="ECO:0000313" key="2">
    <source>
        <dbReference type="EMBL" id="KAA3681587.1"/>
    </source>
</evidence>
<evidence type="ECO:0000259" key="1">
    <source>
        <dbReference type="PROSITE" id="PS50878"/>
    </source>
</evidence>
<dbReference type="AlphaFoldDB" id="A0A5J4P1A6"/>
<dbReference type="InterPro" id="IPR000477">
    <property type="entry name" value="RT_dom"/>
</dbReference>
<dbReference type="PROSITE" id="PS50878">
    <property type="entry name" value="RT_POL"/>
    <property type="match status" value="1"/>
</dbReference>
<dbReference type="PANTHER" id="PTHR33332">
    <property type="entry name" value="REVERSE TRANSCRIPTASE DOMAIN-CONTAINING PROTEIN"/>
    <property type="match status" value="1"/>
</dbReference>
<organism evidence="2 3">
    <name type="scientific">Paragonimus westermani</name>
    <dbReference type="NCBI Taxonomy" id="34504"/>
    <lineage>
        <taxon>Eukaryota</taxon>
        <taxon>Metazoa</taxon>
        <taxon>Spiralia</taxon>
        <taxon>Lophotrochozoa</taxon>
        <taxon>Platyhelminthes</taxon>
        <taxon>Trematoda</taxon>
        <taxon>Digenea</taxon>
        <taxon>Plagiorchiida</taxon>
        <taxon>Troglotremata</taxon>
        <taxon>Troglotrematidae</taxon>
        <taxon>Paragonimus</taxon>
    </lineage>
</organism>